<keyword evidence="2" id="KW-0812">Transmembrane</keyword>
<feature type="region of interest" description="Disordered" evidence="1">
    <location>
        <begin position="501"/>
        <end position="520"/>
    </location>
</feature>
<accession>A0A285VLR8</accession>
<organism evidence="3 4">
    <name type="scientific">Ornithinimicrobium cerasi</name>
    <dbReference type="NCBI Taxonomy" id="2248773"/>
    <lineage>
        <taxon>Bacteria</taxon>
        <taxon>Bacillati</taxon>
        <taxon>Actinomycetota</taxon>
        <taxon>Actinomycetes</taxon>
        <taxon>Micrococcales</taxon>
        <taxon>Ornithinimicrobiaceae</taxon>
        <taxon>Ornithinimicrobium</taxon>
    </lineage>
</organism>
<feature type="region of interest" description="Disordered" evidence="1">
    <location>
        <begin position="135"/>
        <end position="164"/>
    </location>
</feature>
<evidence type="ECO:0000313" key="3">
    <source>
        <dbReference type="EMBL" id="SOC54817.1"/>
    </source>
</evidence>
<protein>
    <recommendedName>
        <fullName evidence="5">Multicopper oxidase</fullName>
    </recommendedName>
</protein>
<dbReference type="InterPro" id="IPR008972">
    <property type="entry name" value="Cupredoxin"/>
</dbReference>
<gene>
    <name evidence="3" type="ORF">SAMN05421879_1047</name>
</gene>
<dbReference type="RefSeq" id="WP_097187669.1">
    <property type="nucleotide sequence ID" value="NZ_OBQK01000004.1"/>
</dbReference>
<dbReference type="EMBL" id="OBQK01000004">
    <property type="protein sequence ID" value="SOC54817.1"/>
    <property type="molecule type" value="Genomic_DNA"/>
</dbReference>
<keyword evidence="2" id="KW-0472">Membrane</keyword>
<dbReference type="Proteomes" id="UP000219688">
    <property type="component" value="Unassembled WGS sequence"/>
</dbReference>
<feature type="compositionally biased region" description="Low complexity" evidence="1">
    <location>
        <begin position="141"/>
        <end position="150"/>
    </location>
</feature>
<keyword evidence="4" id="KW-1185">Reference proteome</keyword>
<evidence type="ECO:0008006" key="5">
    <source>
        <dbReference type="Google" id="ProtNLM"/>
    </source>
</evidence>
<dbReference type="Gene3D" id="2.60.40.420">
    <property type="entry name" value="Cupredoxins - blue copper proteins"/>
    <property type="match status" value="5"/>
</dbReference>
<feature type="compositionally biased region" description="Basic and acidic residues" evidence="1">
    <location>
        <begin position="501"/>
        <end position="511"/>
    </location>
</feature>
<sequence length="1874" mass="198322">MDHDPTPRRMLTLASLLGFGGALWLALAHAGLRPEGERVGVLMVGVFLVGALSLPPLIVALSLVLRAPEAVRSVREPALCAVLGAAVVASAHAAYATLVGGAMPGLGTLVVATQDALMVLGLSLVISVLHTAATRPHGRQGRPAPAASRPPARPRKRGPGRVREAMPRPAAVAASGLAVLLAATAAPVSAAPVVTALSAAPAGTGVCGSATRTISYDVEALQLDLPLNGWGDHVPDGLMYALSNEDALVGADDVRAEPGRATPLVLRARVGDCVKVTFANSISDLRVGMHVDGLAKEVTGPGASDGARIGRNDDSTVAPGQRRTYTWFAGRAGQFTINDYGSGTSFGPGPSKDTTSRGLYGAFVVLPAGYTWHDERTGQDLLTPDGRGIGAPVFADARGPGAGDDFRDLALLFLDQPEGVVDRQGRSPVFPHTGIEDPSFGFNYRAEPLRNRLQAVIDHRDGKTVTLPNGTVILPEDRFCDGWTTDQTSAENLERLAKDRGTSSCHGEESHLQSWPFGDPGKMTTAVDETDILELSAGGGTFTLTLEDPTMMRPLGEDLTTLDEAATRFAGARTTTEPLPFDAGAEQIQAALTGLKVLPMADLAPGDVTVTALEPGRFSIAFAQHFAGRDVGLTVDGTGLLPLPTPGDDAATTAGGEDGSTGEAAGAVVSDTVEGATKGRIEVLSDALIPHAYRGDPVRVRLIHPGVKETHPFHQHTNRWRQESEDPDSTRLDVQSIGPGQVADLVYEGGAGEAITSDPARPDLGARSAAEWLTLGRPDMAARAITTASNGDQIFHCHLYPHFAQGFWGMLRVFDRQRPADPGLWPEGVPRTYPDGTPVEPLVLLPDLDLTATHPTTGEPVPMTPMPDVAHPGFPLFVKGEYGQRAFRPPGSVVADEFGDPALNWRRPGDTVRGYASGTTTNLERANMVTTGEGSAREAVPGSFFIDPCPTGVPVRRYYPAAIDARIVYNDAGWHDPGGKLYVEAPPSEAGDALSAVAVAAQIRERIEAGEVATEPYNMRANLGECVIMQSTNATHLDNDRGVPADVHDGQLGGGGEHGLTGGNAFHAASLMSELSTHVHLVRFDELGTDGTSVGWNYVQAPMVGQTYSYRWFVDVPLRTIYFHDHQNPNTHQQHGLWAAMNVEPAASVWHSPTTGAPVAPAYCDGLGLPSSGGQPACYGVGSVADIKVPGSKPGTWSASFREFTVNYSDFVPLLDAAGVPINPPGAPDDYGRDQGGMAINYRNEPFPTRINSGTSGTQAEPAHVFSSAVHGDPSTPVFRAYPGDPVIFRFMGGAHEEGHNFTLSGHRWLHEPDDPDSNLYDSQFVMIAEFFNFEISGTQVVRRGTKNDAVEKAREATSTESGSTLILPTGAGAAGDYLYSSQPLNDLWLGMWGIFRVQSARTTDLQPLPTRTALPLAKAGSQWPAVKPGAALTPPTDNPKPCPTTATQRTYNVSLVTTRIDYNAYGDHDPNGVAYVLDQELDSAGRPKAGSKLKPLFIRAVEGECLNLVLTNRLPQAGISLGEGDPVNPVERIGSLGTSHVTNLVDGRPRTVTPAWPAGNRASIHPSGLVRYSVTAGDGSAVGYNFDSTAAPGQRYTYKYLVDSKNIGVANLGDWGNLRTTRHHGAWGAVIVEPKGATFLEPQKLGPLPGGAGEQAVIRYTDPSGTVRAYREFVLDIQDGLNLFDAQGRPIVDQIDVPGGQGDLQDMGEVGINYRSEPFARRLAAGGALADVLSSTVHGDPATPLLRAYPNDPTIVRILNSQDLPRVHTFGMSGHSWRYEQNDPTSTVVTSQGGLNTGRTFNAGICAGSVTPLQNTQGAARCAQDAVPGDFLYNDRNFFHMFNGGAWGLLRVHGSAQADLAPLSAALAAPRKK</sequence>
<evidence type="ECO:0000256" key="2">
    <source>
        <dbReference type="SAM" id="Phobius"/>
    </source>
</evidence>
<reference evidence="4" key="1">
    <citation type="submission" date="2017-08" db="EMBL/GenBank/DDBJ databases">
        <authorList>
            <person name="Varghese N."/>
            <person name="Submissions S."/>
        </authorList>
    </citation>
    <scope>NUCLEOTIDE SEQUENCE [LARGE SCALE GENOMIC DNA]</scope>
    <source>
        <strain evidence="4">USBA17B2</strain>
    </source>
</reference>
<proteinExistence type="predicted"/>
<feature type="transmembrane region" description="Helical" evidence="2">
    <location>
        <begin position="40"/>
        <end position="65"/>
    </location>
</feature>
<feature type="transmembrane region" description="Helical" evidence="2">
    <location>
        <begin position="116"/>
        <end position="133"/>
    </location>
</feature>
<dbReference type="SUPFAM" id="SSF49503">
    <property type="entry name" value="Cupredoxins"/>
    <property type="match status" value="4"/>
</dbReference>
<keyword evidence="2" id="KW-1133">Transmembrane helix</keyword>
<feature type="transmembrane region" description="Helical" evidence="2">
    <location>
        <begin position="170"/>
        <end position="190"/>
    </location>
</feature>
<name>A0A285VLR8_9MICO</name>
<evidence type="ECO:0000313" key="4">
    <source>
        <dbReference type="Proteomes" id="UP000219688"/>
    </source>
</evidence>
<evidence type="ECO:0000256" key="1">
    <source>
        <dbReference type="SAM" id="MobiDB-lite"/>
    </source>
</evidence>
<feature type="region of interest" description="Disordered" evidence="1">
    <location>
        <begin position="644"/>
        <end position="664"/>
    </location>
</feature>
<feature type="transmembrane region" description="Helical" evidence="2">
    <location>
        <begin position="77"/>
        <end position="96"/>
    </location>
</feature>